<name>A0A8J5XIM0_DIALT</name>
<reference evidence="2" key="1">
    <citation type="submission" date="2021-05" db="EMBL/GenBank/DDBJ databases">
        <title>The genome of the haptophyte Pavlova lutheri (Diacronema luteri, Pavlovales) - a model for lipid biosynthesis in eukaryotic algae.</title>
        <authorList>
            <person name="Hulatt C.J."/>
            <person name="Posewitz M.C."/>
        </authorList>
    </citation>
    <scope>NUCLEOTIDE SEQUENCE</scope>
    <source>
        <strain evidence="2">NIVA-4/92</strain>
    </source>
</reference>
<evidence type="ECO:0000313" key="2">
    <source>
        <dbReference type="EMBL" id="KAG8469766.1"/>
    </source>
</evidence>
<gene>
    <name evidence="2" type="ORF">KFE25_006221</name>
</gene>
<feature type="region of interest" description="Disordered" evidence="1">
    <location>
        <begin position="360"/>
        <end position="381"/>
    </location>
</feature>
<dbReference type="Proteomes" id="UP000751190">
    <property type="component" value="Unassembled WGS sequence"/>
</dbReference>
<dbReference type="OrthoDB" id="28755at2759"/>
<dbReference type="OMA" id="CCERIAD"/>
<comment type="caution">
    <text evidence="2">The sequence shown here is derived from an EMBL/GenBank/DDBJ whole genome shotgun (WGS) entry which is preliminary data.</text>
</comment>
<dbReference type="EMBL" id="JAGTXO010000002">
    <property type="protein sequence ID" value="KAG8469766.1"/>
    <property type="molecule type" value="Genomic_DNA"/>
</dbReference>
<keyword evidence="3" id="KW-1185">Reference proteome</keyword>
<evidence type="ECO:0000313" key="3">
    <source>
        <dbReference type="Proteomes" id="UP000751190"/>
    </source>
</evidence>
<accession>A0A8J5XIM0</accession>
<protein>
    <submittedName>
        <fullName evidence="2">Uncharacterized protein</fullName>
    </submittedName>
</protein>
<dbReference type="AlphaFoldDB" id="A0A8J5XIM0"/>
<evidence type="ECO:0000256" key="1">
    <source>
        <dbReference type="SAM" id="MobiDB-lite"/>
    </source>
</evidence>
<organism evidence="2 3">
    <name type="scientific">Diacronema lutheri</name>
    <name type="common">Unicellular marine alga</name>
    <name type="synonym">Monochrysis lutheri</name>
    <dbReference type="NCBI Taxonomy" id="2081491"/>
    <lineage>
        <taxon>Eukaryota</taxon>
        <taxon>Haptista</taxon>
        <taxon>Haptophyta</taxon>
        <taxon>Pavlovophyceae</taxon>
        <taxon>Pavlovales</taxon>
        <taxon>Pavlovaceae</taxon>
        <taxon>Diacronema</taxon>
    </lineage>
</organism>
<sequence>MGGGVPTRAHSCTPECAGCAPVVRRRSTLPPSPDGRRDAAPLSTAELAISHCAQRLHWLPRVTHAVRDSQLQLKRVTVYLKCGDGAFSFPRSERTSLRGLLRTINLPNVGRCDHSWAHHLARFHESLADVILFVKDSTFNNPNPQLARLTLSPRTVIRDVLRSGSGCFRRPSVDGLDGRLHLREKLFAMRKRTYRGATKKYQNWRQGGAGANFQSAWNMTSFAKRAYDQWFYAQLLNQTFIPVCYGGSFAFLGRHARRHSRTSFYRLRRLLSRADNLEEGHFQERLWHQLLQPEPVLTPATSLALAQGAKYAREAWYLGMVRACCCERIADGRLSHRQRALRQTDGPDVDGRKLIGSESSQMKLSASLSEPVPSARASVRA</sequence>
<proteinExistence type="predicted"/>